<dbReference type="EMBL" id="JAIXMP010000049">
    <property type="protein sequence ID" value="KAI9245823.1"/>
    <property type="molecule type" value="Genomic_DNA"/>
</dbReference>
<evidence type="ECO:0000313" key="9">
    <source>
        <dbReference type="Proteomes" id="UP001209540"/>
    </source>
</evidence>
<name>A0AAD5JMJ0_9FUNG</name>
<dbReference type="PANTHER" id="PTHR23501:SF87">
    <property type="entry name" value="SIDEROPHORE IRON TRANSPORTER 2"/>
    <property type="match status" value="1"/>
</dbReference>
<dbReference type="PANTHER" id="PTHR23501">
    <property type="entry name" value="MAJOR FACILITATOR SUPERFAMILY"/>
    <property type="match status" value="1"/>
</dbReference>
<dbReference type="Proteomes" id="UP001209540">
    <property type="component" value="Unassembled WGS sequence"/>
</dbReference>
<dbReference type="InterPro" id="IPR036259">
    <property type="entry name" value="MFS_trans_sf"/>
</dbReference>
<keyword evidence="9" id="KW-1185">Reference proteome</keyword>
<evidence type="ECO:0000256" key="1">
    <source>
        <dbReference type="ARBA" id="ARBA00004141"/>
    </source>
</evidence>
<evidence type="ECO:0000256" key="3">
    <source>
        <dbReference type="ARBA" id="ARBA00022989"/>
    </source>
</evidence>
<evidence type="ECO:0000256" key="2">
    <source>
        <dbReference type="ARBA" id="ARBA00022692"/>
    </source>
</evidence>
<feature type="transmembrane region" description="Helical" evidence="6">
    <location>
        <begin position="116"/>
        <end position="136"/>
    </location>
</feature>
<feature type="region of interest" description="Disordered" evidence="5">
    <location>
        <begin position="512"/>
        <end position="532"/>
    </location>
</feature>
<feature type="transmembrane region" description="Helical" evidence="6">
    <location>
        <begin position="375"/>
        <end position="396"/>
    </location>
</feature>
<evidence type="ECO:0000256" key="4">
    <source>
        <dbReference type="ARBA" id="ARBA00023136"/>
    </source>
</evidence>
<reference evidence="8" key="2">
    <citation type="submission" date="2023-02" db="EMBL/GenBank/DDBJ databases">
        <authorList>
            <consortium name="DOE Joint Genome Institute"/>
            <person name="Mondo S.J."/>
            <person name="Chang Y."/>
            <person name="Wang Y."/>
            <person name="Ahrendt S."/>
            <person name="Andreopoulos W."/>
            <person name="Barry K."/>
            <person name="Beard J."/>
            <person name="Benny G.L."/>
            <person name="Blankenship S."/>
            <person name="Bonito G."/>
            <person name="Cuomo C."/>
            <person name="Desiro A."/>
            <person name="Gervers K.A."/>
            <person name="Hundley H."/>
            <person name="Kuo A."/>
            <person name="LaButti K."/>
            <person name="Lang B.F."/>
            <person name="Lipzen A."/>
            <person name="O'Donnell K."/>
            <person name="Pangilinan J."/>
            <person name="Reynolds N."/>
            <person name="Sandor L."/>
            <person name="Smith M.W."/>
            <person name="Tsang A."/>
            <person name="Grigoriev I.V."/>
            <person name="Stajich J.E."/>
            <person name="Spatafora J.W."/>
        </authorList>
    </citation>
    <scope>NUCLEOTIDE SEQUENCE</scope>
    <source>
        <strain evidence="8">RSA 2281</strain>
    </source>
</reference>
<sequence length="549" mass="61205">MVDQTLPGVKKIELIQLFRTRWELYLIFAGVISTTASILRSVLYPIFSRLSDLLGRNEIYSFSFVFHVISYVILATAQNFDAILGGRVVSTVGEVGLTIMGLSLVGDVTNKSNRGFIHGLYQIPLLINYFVSPLVAEELAEKRNEWRWAFGHLPLVLLVCELPFLIVAWKVQLRVQKSQTWIDYKQERHTIENQQQKNDGLYKTLKKYLEAIDIVGSVLMAGALTMTLLPFILATAWGGWKTAKTLGTFLGGAVTWMLLTIWEWKFATQPLVPAHHWSSATPIYGAIGAAWISLVSSINWMHFHPFLQVTRKATITRSTYIRNGYRAAYTFVQPFVGLLMMKTKKWRPYLWIGMSLFILGVGLMIIARQPHQSDGFVVVTQIISGAGAGIMDNVIITAIQSAVPHNDLAMVTALFSFTGSIGGSIGSTIAGAIWNGILPGELVANVPGEFSVEKAAGNYLYTWKLPDEQYDGVVTAYGNAQKLISIISICLTVVAIGFLALMRDFGLNEDNDQEQQKQEMTEETTNDNDKVKEKTIDVMVINNVNYQQS</sequence>
<feature type="transmembrane region" description="Helical" evidence="6">
    <location>
        <begin position="282"/>
        <end position="303"/>
    </location>
</feature>
<feature type="transmembrane region" description="Helical" evidence="6">
    <location>
        <begin position="483"/>
        <end position="501"/>
    </location>
</feature>
<feature type="transmembrane region" description="Helical" evidence="6">
    <location>
        <begin position="408"/>
        <end position="434"/>
    </location>
</feature>
<comment type="subcellular location">
    <subcellularLocation>
        <location evidence="1">Membrane</location>
        <topology evidence="1">Multi-pass membrane protein</topology>
    </subcellularLocation>
</comment>
<feature type="transmembrane region" description="Helical" evidence="6">
    <location>
        <begin position="349"/>
        <end position="369"/>
    </location>
</feature>
<feature type="domain" description="Major facilitator superfamily (MFS) profile" evidence="7">
    <location>
        <begin position="1"/>
        <end position="506"/>
    </location>
</feature>
<dbReference type="Gene3D" id="1.20.1250.20">
    <property type="entry name" value="MFS general substrate transporter like domains"/>
    <property type="match status" value="2"/>
</dbReference>
<keyword evidence="3 6" id="KW-1133">Transmembrane helix</keyword>
<dbReference type="SUPFAM" id="SSF103473">
    <property type="entry name" value="MFS general substrate transporter"/>
    <property type="match status" value="1"/>
</dbReference>
<feature type="transmembrane region" description="Helical" evidence="6">
    <location>
        <begin position="211"/>
        <end position="233"/>
    </location>
</feature>
<keyword evidence="2 6" id="KW-0812">Transmembrane</keyword>
<dbReference type="PROSITE" id="PS50850">
    <property type="entry name" value="MFS"/>
    <property type="match status" value="1"/>
</dbReference>
<comment type="caution">
    <text evidence="8">The sequence shown here is derived from an EMBL/GenBank/DDBJ whole genome shotgun (WGS) entry which is preliminary data.</text>
</comment>
<proteinExistence type="predicted"/>
<dbReference type="Pfam" id="PF07690">
    <property type="entry name" value="MFS_1"/>
    <property type="match status" value="1"/>
</dbReference>
<accession>A0AAD5JMJ0</accession>
<dbReference type="AlphaFoldDB" id="A0AAD5JMJ0"/>
<feature type="transmembrane region" description="Helical" evidence="6">
    <location>
        <begin position="24"/>
        <end position="47"/>
    </location>
</feature>
<protein>
    <submittedName>
        <fullName evidence="8">Major facilitator superfamily domain-containing protein</fullName>
    </submittedName>
</protein>
<organism evidence="8 9">
    <name type="scientific">Phascolomyces articulosus</name>
    <dbReference type="NCBI Taxonomy" id="60185"/>
    <lineage>
        <taxon>Eukaryota</taxon>
        <taxon>Fungi</taxon>
        <taxon>Fungi incertae sedis</taxon>
        <taxon>Mucoromycota</taxon>
        <taxon>Mucoromycotina</taxon>
        <taxon>Mucoromycetes</taxon>
        <taxon>Mucorales</taxon>
        <taxon>Lichtheimiaceae</taxon>
        <taxon>Phascolomyces</taxon>
    </lineage>
</organism>
<evidence type="ECO:0000256" key="5">
    <source>
        <dbReference type="SAM" id="MobiDB-lite"/>
    </source>
</evidence>
<gene>
    <name evidence="8" type="ORF">BDA99DRAFT_592724</name>
</gene>
<keyword evidence="4 6" id="KW-0472">Membrane</keyword>
<dbReference type="InterPro" id="IPR020846">
    <property type="entry name" value="MFS_dom"/>
</dbReference>
<feature type="transmembrane region" description="Helical" evidence="6">
    <location>
        <begin position="84"/>
        <end position="104"/>
    </location>
</feature>
<reference evidence="8" key="1">
    <citation type="journal article" date="2022" name="IScience">
        <title>Evolution of zygomycete secretomes and the origins of terrestrial fungal ecologies.</title>
        <authorList>
            <person name="Chang Y."/>
            <person name="Wang Y."/>
            <person name="Mondo S."/>
            <person name="Ahrendt S."/>
            <person name="Andreopoulos W."/>
            <person name="Barry K."/>
            <person name="Beard J."/>
            <person name="Benny G.L."/>
            <person name="Blankenship S."/>
            <person name="Bonito G."/>
            <person name="Cuomo C."/>
            <person name="Desiro A."/>
            <person name="Gervers K.A."/>
            <person name="Hundley H."/>
            <person name="Kuo A."/>
            <person name="LaButti K."/>
            <person name="Lang B.F."/>
            <person name="Lipzen A."/>
            <person name="O'Donnell K."/>
            <person name="Pangilinan J."/>
            <person name="Reynolds N."/>
            <person name="Sandor L."/>
            <person name="Smith M.E."/>
            <person name="Tsang A."/>
            <person name="Grigoriev I.V."/>
            <person name="Stajich J.E."/>
            <person name="Spatafora J.W."/>
        </authorList>
    </citation>
    <scope>NUCLEOTIDE SEQUENCE</scope>
    <source>
        <strain evidence="8">RSA 2281</strain>
    </source>
</reference>
<evidence type="ECO:0000256" key="6">
    <source>
        <dbReference type="SAM" id="Phobius"/>
    </source>
</evidence>
<feature type="transmembrane region" description="Helical" evidence="6">
    <location>
        <begin position="148"/>
        <end position="169"/>
    </location>
</feature>
<feature type="transmembrane region" description="Helical" evidence="6">
    <location>
        <begin position="59"/>
        <end position="77"/>
    </location>
</feature>
<evidence type="ECO:0000259" key="7">
    <source>
        <dbReference type="PROSITE" id="PS50850"/>
    </source>
</evidence>
<feature type="transmembrane region" description="Helical" evidence="6">
    <location>
        <begin position="245"/>
        <end position="262"/>
    </location>
</feature>
<evidence type="ECO:0000313" key="8">
    <source>
        <dbReference type="EMBL" id="KAI9245823.1"/>
    </source>
</evidence>
<dbReference type="GO" id="GO:0005886">
    <property type="term" value="C:plasma membrane"/>
    <property type="evidence" value="ECO:0007669"/>
    <property type="project" value="TreeGrafter"/>
</dbReference>
<dbReference type="InterPro" id="IPR011701">
    <property type="entry name" value="MFS"/>
</dbReference>
<dbReference type="GO" id="GO:0022857">
    <property type="term" value="F:transmembrane transporter activity"/>
    <property type="evidence" value="ECO:0007669"/>
    <property type="project" value="InterPro"/>
</dbReference>